<sequence length="295" mass="33057">MTVEHTSSLDRVVLFLGNFKFADSALGGNSLLSLSENSRYIFEPPHDEAGTSTSWLGGQERAEINGPILQLRFGENLFSPRGWVVGSGAEIDICDLQLARNNSTGISRQHFQFDISPQPYDPRVTVLSSRGELRLLHEERMVSLANEQSAPIVNGVQIDLAVVTFQAWRPILTPGEQQNYDKHALQWRRDIVESQPRVRPRLTLPDTQAANFRYGTNGAVYVCTGGVEARGMSASVMLVQEIKSGVHYGAKEPYYNSRDDFGKIRTRWEELQREFQCIIQLQHVGIPPPGTFGRN</sequence>
<name>A0A444RJT9_VERDA</name>
<gene>
    <name evidence="2" type="ORF">VDGE_30802</name>
</gene>
<evidence type="ECO:0000313" key="2">
    <source>
        <dbReference type="EMBL" id="RXG41471.1"/>
    </source>
</evidence>
<dbReference type="PROSITE" id="PS50006">
    <property type="entry name" value="FHA_DOMAIN"/>
    <property type="match status" value="1"/>
</dbReference>
<dbReference type="EMBL" id="RSDZ01000212">
    <property type="protein sequence ID" value="RXG41471.1"/>
    <property type="molecule type" value="Genomic_DNA"/>
</dbReference>
<evidence type="ECO:0000259" key="1">
    <source>
        <dbReference type="PROSITE" id="PS50006"/>
    </source>
</evidence>
<reference evidence="2 3" key="1">
    <citation type="submission" date="2018-12" db="EMBL/GenBank/DDBJ databases">
        <title>Genome of Verticillium dahliae isolate Getta Getta.</title>
        <authorList>
            <person name="Gardiner D.M."/>
        </authorList>
    </citation>
    <scope>NUCLEOTIDE SEQUENCE [LARGE SCALE GENOMIC DNA]</scope>
    <source>
        <strain evidence="2 3">Getta Getta</strain>
    </source>
</reference>
<protein>
    <recommendedName>
        <fullName evidence="1">FHA domain-containing protein</fullName>
    </recommendedName>
</protein>
<feature type="domain" description="FHA" evidence="1">
    <location>
        <begin position="83"/>
        <end position="141"/>
    </location>
</feature>
<comment type="caution">
    <text evidence="2">The sequence shown here is derived from an EMBL/GenBank/DDBJ whole genome shotgun (WGS) entry which is preliminary data.</text>
</comment>
<dbReference type="Proteomes" id="UP000288725">
    <property type="component" value="Unassembled WGS sequence"/>
</dbReference>
<proteinExistence type="predicted"/>
<dbReference type="AlphaFoldDB" id="A0A444RJT9"/>
<evidence type="ECO:0000313" key="3">
    <source>
        <dbReference type="Proteomes" id="UP000288725"/>
    </source>
</evidence>
<organism evidence="2 3">
    <name type="scientific">Verticillium dahliae</name>
    <name type="common">Verticillium wilt</name>
    <dbReference type="NCBI Taxonomy" id="27337"/>
    <lineage>
        <taxon>Eukaryota</taxon>
        <taxon>Fungi</taxon>
        <taxon>Dikarya</taxon>
        <taxon>Ascomycota</taxon>
        <taxon>Pezizomycotina</taxon>
        <taxon>Sordariomycetes</taxon>
        <taxon>Hypocreomycetidae</taxon>
        <taxon>Glomerellales</taxon>
        <taxon>Plectosphaerellaceae</taxon>
        <taxon>Verticillium</taxon>
    </lineage>
</organism>
<accession>A0A444RJT9</accession>
<dbReference type="InterPro" id="IPR000253">
    <property type="entry name" value="FHA_dom"/>
</dbReference>